<name>A0ACC3MQI1_9PEZI</name>
<comment type="caution">
    <text evidence="1">The sequence shown here is derived from an EMBL/GenBank/DDBJ whole genome shotgun (WGS) entry which is preliminary data.</text>
</comment>
<evidence type="ECO:0000313" key="2">
    <source>
        <dbReference type="Proteomes" id="UP001281147"/>
    </source>
</evidence>
<protein>
    <submittedName>
        <fullName evidence="1">Uncharacterized protein</fullName>
    </submittedName>
</protein>
<reference evidence="1" key="1">
    <citation type="submission" date="2023-07" db="EMBL/GenBank/DDBJ databases">
        <title>Black Yeasts Isolated from many extreme environments.</title>
        <authorList>
            <person name="Coleine C."/>
            <person name="Stajich J.E."/>
            <person name="Selbmann L."/>
        </authorList>
    </citation>
    <scope>NUCLEOTIDE SEQUENCE</scope>
    <source>
        <strain evidence="1">CCFEE 5714</strain>
    </source>
</reference>
<accession>A0ACC3MQI1</accession>
<sequence>MLVLFAKRSKRYTGVCLFFDKLPAEVRHMIYEEAHASEADVSKQWKLVRASAPILRMINKCRYLARAKPAASSERYLFRDFLVSRRFYDEAVPTFVRSHTFHFYGHHGLYKAITYSPTLRLNLTEVHLDIVCCDDAACDTVIETLNGCPRLTMTWLVLHHKYYLKRCPHDTRAKVEAPTDVVLMDTFHSTRVHHQIFGSAVEVIGFIFGVKPLQYGLSRRVKTGKAQSHGLYDERVEYSVVHRVKQWARNEVWYRMPHS</sequence>
<dbReference type="Proteomes" id="UP001281147">
    <property type="component" value="Unassembled WGS sequence"/>
</dbReference>
<keyword evidence="2" id="KW-1185">Reference proteome</keyword>
<proteinExistence type="predicted"/>
<gene>
    <name evidence="1" type="ORF">LTR37_015518</name>
</gene>
<organism evidence="1 2">
    <name type="scientific">Vermiconidia calcicola</name>
    <dbReference type="NCBI Taxonomy" id="1690605"/>
    <lineage>
        <taxon>Eukaryota</taxon>
        <taxon>Fungi</taxon>
        <taxon>Dikarya</taxon>
        <taxon>Ascomycota</taxon>
        <taxon>Pezizomycotina</taxon>
        <taxon>Dothideomycetes</taxon>
        <taxon>Dothideomycetidae</taxon>
        <taxon>Mycosphaerellales</taxon>
        <taxon>Extremaceae</taxon>
        <taxon>Vermiconidia</taxon>
    </lineage>
</organism>
<dbReference type="EMBL" id="JAUTXU010000174">
    <property type="protein sequence ID" value="KAK3701420.1"/>
    <property type="molecule type" value="Genomic_DNA"/>
</dbReference>
<evidence type="ECO:0000313" key="1">
    <source>
        <dbReference type="EMBL" id="KAK3701420.1"/>
    </source>
</evidence>